<evidence type="ECO:0000256" key="8">
    <source>
        <dbReference type="SAM" id="MobiDB-lite"/>
    </source>
</evidence>
<reference evidence="9" key="1">
    <citation type="submission" date="2014-11" db="EMBL/GenBank/DDBJ databases">
        <authorList>
            <person name="Otto D Thomas"/>
            <person name="Naeem Raeece"/>
        </authorList>
    </citation>
    <scope>NUCLEOTIDE SEQUENCE</scope>
</reference>
<evidence type="ECO:0000256" key="6">
    <source>
        <dbReference type="ARBA" id="ARBA00022679"/>
    </source>
</evidence>
<dbReference type="InterPro" id="IPR000682">
    <property type="entry name" value="PCMT"/>
</dbReference>
<accession>A0A0G4HMU2</accession>
<dbReference type="VEuPathDB" id="CryptoDB:Cvel_7561"/>
<evidence type="ECO:0000256" key="4">
    <source>
        <dbReference type="ARBA" id="ARBA00022490"/>
    </source>
</evidence>
<dbReference type="PhylomeDB" id="A0A0G4HMU2"/>
<dbReference type="AlphaFoldDB" id="A0A0G4HMU2"/>
<dbReference type="CDD" id="cd02440">
    <property type="entry name" value="AdoMet_MTases"/>
    <property type="match status" value="1"/>
</dbReference>
<gene>
    <name evidence="9" type="ORF">Cvel_7561</name>
</gene>
<evidence type="ECO:0000256" key="7">
    <source>
        <dbReference type="ARBA" id="ARBA00022691"/>
    </source>
</evidence>
<organism evidence="9">
    <name type="scientific">Chromera velia CCMP2878</name>
    <dbReference type="NCBI Taxonomy" id="1169474"/>
    <lineage>
        <taxon>Eukaryota</taxon>
        <taxon>Sar</taxon>
        <taxon>Alveolata</taxon>
        <taxon>Colpodellida</taxon>
        <taxon>Chromeraceae</taxon>
        <taxon>Chromera</taxon>
    </lineage>
</organism>
<comment type="similarity">
    <text evidence="2">Belongs to the methyltransferase superfamily. L-isoaspartyl/D-aspartyl protein methyltransferase family.</text>
</comment>
<dbReference type="Gene3D" id="3.40.50.150">
    <property type="entry name" value="Vaccinia Virus protein VP39"/>
    <property type="match status" value="1"/>
</dbReference>
<dbReference type="GO" id="GO:0032259">
    <property type="term" value="P:methylation"/>
    <property type="evidence" value="ECO:0007669"/>
    <property type="project" value="UniProtKB-KW"/>
</dbReference>
<dbReference type="EMBL" id="CDMZ01003217">
    <property type="protein sequence ID" value="CEM45548.1"/>
    <property type="molecule type" value="Genomic_DNA"/>
</dbReference>
<feature type="region of interest" description="Disordered" evidence="8">
    <location>
        <begin position="269"/>
        <end position="302"/>
    </location>
</feature>
<dbReference type="EC" id="2.1.1.77" evidence="3"/>
<comment type="subcellular location">
    <subcellularLocation>
        <location evidence="1">Cytoplasm</location>
    </subcellularLocation>
</comment>
<dbReference type="PANTHER" id="PTHR11579:SF0">
    <property type="entry name" value="PROTEIN-L-ISOASPARTATE(D-ASPARTATE) O-METHYLTRANSFERASE"/>
    <property type="match status" value="1"/>
</dbReference>
<protein>
    <recommendedName>
        <fullName evidence="3">protein-L-isoaspartate(D-aspartate) O-methyltransferase</fullName>
        <ecNumber evidence="3">2.1.1.77</ecNumber>
    </recommendedName>
</protein>
<dbReference type="Pfam" id="PF01135">
    <property type="entry name" value="PCMT"/>
    <property type="match status" value="2"/>
</dbReference>
<dbReference type="SUPFAM" id="SSF53335">
    <property type="entry name" value="S-adenosyl-L-methionine-dependent methyltransferases"/>
    <property type="match status" value="1"/>
</dbReference>
<feature type="compositionally biased region" description="Basic and acidic residues" evidence="8">
    <location>
        <begin position="280"/>
        <end position="302"/>
    </location>
</feature>
<evidence type="ECO:0000256" key="1">
    <source>
        <dbReference type="ARBA" id="ARBA00004496"/>
    </source>
</evidence>
<proteinExistence type="inferred from homology"/>
<dbReference type="GO" id="GO:0005737">
    <property type="term" value="C:cytoplasm"/>
    <property type="evidence" value="ECO:0007669"/>
    <property type="project" value="UniProtKB-SubCell"/>
</dbReference>
<dbReference type="InterPro" id="IPR029063">
    <property type="entry name" value="SAM-dependent_MTases_sf"/>
</dbReference>
<keyword evidence="4" id="KW-0963">Cytoplasm</keyword>
<evidence type="ECO:0000256" key="5">
    <source>
        <dbReference type="ARBA" id="ARBA00022603"/>
    </source>
</evidence>
<dbReference type="GO" id="GO:0004719">
    <property type="term" value="F:protein-L-isoaspartate (D-aspartate) O-methyltransferase activity"/>
    <property type="evidence" value="ECO:0007669"/>
    <property type="project" value="UniProtKB-EC"/>
</dbReference>
<dbReference type="PANTHER" id="PTHR11579">
    <property type="entry name" value="PROTEIN-L-ISOASPARTATE O-METHYLTRANSFERASE"/>
    <property type="match status" value="1"/>
</dbReference>
<evidence type="ECO:0000313" key="9">
    <source>
        <dbReference type="EMBL" id="CEM45548.1"/>
    </source>
</evidence>
<keyword evidence="5" id="KW-0489">Methyltransferase</keyword>
<evidence type="ECO:0000256" key="2">
    <source>
        <dbReference type="ARBA" id="ARBA00005369"/>
    </source>
</evidence>
<keyword evidence="6" id="KW-0808">Transferase</keyword>
<keyword evidence="7" id="KW-0949">S-adenosyl-L-methionine</keyword>
<name>A0A0G4HMU2_9ALVE</name>
<sequence>MRVSQRRTTKFVQTLSDNFLLSVSMGHFGKAQSPQSQAELVKAMQDVGIVSCQKVADTLTSIDRKLFVPLDMKEKAYSQGPVRIGACEGEVMTAPDMHASALEVLRILPGDACLDVGCGTGYLIACMAHLSGRTGVAVGMDRSAELIGFAEGEAMKAVQKALGGALLSPIRFLCHQMESDSEIRDLYLLLEQQPEQPSAFKTFQKIHCGFSFPQVPQGLVNLLEARSRSEEARLVVPVGVPGSEQDLVVVRKDSNNNTVMEAQRRVTFSDGVFGDSPPPPRKEPGGLGRTQKELEETEQRKDELEREVRSVWKEVKEKMPSGATLEEMRNESRRFDCLLADLAKVKRRHQGLQRVLADRLKV</sequence>
<evidence type="ECO:0000256" key="3">
    <source>
        <dbReference type="ARBA" id="ARBA00011890"/>
    </source>
</evidence>